<dbReference type="PIRSF" id="PIRSF001123">
    <property type="entry name" value="PepA_GA"/>
    <property type="match status" value="1"/>
</dbReference>
<feature type="binding site" evidence="8">
    <location>
        <position position="84"/>
    </location>
    <ligand>
        <name>Zn(2+)</name>
        <dbReference type="ChEBI" id="CHEBI:29105"/>
        <label>1</label>
    </ligand>
</feature>
<protein>
    <submittedName>
        <fullName evidence="9">M42 family peptidase</fullName>
    </submittedName>
</protein>
<evidence type="ECO:0000313" key="10">
    <source>
        <dbReference type="Proteomes" id="UP000266177"/>
    </source>
</evidence>
<keyword evidence="5" id="KW-0378">Hydrolase</keyword>
<evidence type="ECO:0000256" key="7">
    <source>
        <dbReference type="PIRSR" id="PIRSR001123-1"/>
    </source>
</evidence>
<comment type="caution">
    <text evidence="9">The sequence shown here is derived from an EMBL/GenBank/DDBJ whole genome shotgun (WGS) entry which is preliminary data.</text>
</comment>
<dbReference type="GO" id="GO:0046872">
    <property type="term" value="F:metal ion binding"/>
    <property type="evidence" value="ECO:0007669"/>
    <property type="project" value="UniProtKB-UniRule"/>
</dbReference>
<keyword evidence="2" id="KW-0031">Aminopeptidase</keyword>
<evidence type="ECO:0000256" key="5">
    <source>
        <dbReference type="ARBA" id="ARBA00022801"/>
    </source>
</evidence>
<dbReference type="SUPFAM" id="SSF101821">
    <property type="entry name" value="Aminopeptidase/glucanase lid domain"/>
    <property type="match status" value="1"/>
</dbReference>
<evidence type="ECO:0000256" key="6">
    <source>
        <dbReference type="PIRNR" id="PIRNR001123"/>
    </source>
</evidence>
<organism evidence="9 10">
    <name type="scientific">Paenibacillus thiaminolyticus</name>
    <name type="common">Bacillus thiaminolyticus</name>
    <dbReference type="NCBI Taxonomy" id="49283"/>
    <lineage>
        <taxon>Bacteria</taxon>
        <taxon>Bacillati</taxon>
        <taxon>Bacillota</taxon>
        <taxon>Bacilli</taxon>
        <taxon>Bacillales</taxon>
        <taxon>Paenibacillaceae</taxon>
        <taxon>Paenibacillus</taxon>
    </lineage>
</organism>
<evidence type="ECO:0000256" key="1">
    <source>
        <dbReference type="ARBA" id="ARBA00006272"/>
    </source>
</evidence>
<dbReference type="SUPFAM" id="SSF53187">
    <property type="entry name" value="Zn-dependent exopeptidases"/>
    <property type="match status" value="1"/>
</dbReference>
<gene>
    <name evidence="9" type="ORF">DQX05_25430</name>
</gene>
<dbReference type="GO" id="GO:0004177">
    <property type="term" value="F:aminopeptidase activity"/>
    <property type="evidence" value="ECO:0007669"/>
    <property type="project" value="UniProtKB-UniRule"/>
</dbReference>
<dbReference type="Gene3D" id="3.40.630.10">
    <property type="entry name" value="Zn peptidases"/>
    <property type="match status" value="1"/>
</dbReference>
<keyword evidence="4 8" id="KW-0479">Metal-binding</keyword>
<sequence>MNQPHSLSSQPLRADIDENYVASVLMELLNTPSPTGYTHHVMKRIEVEATQLGYAFELTRKGCGVIRVPGSNRDSGKVIGLSAHVDTLGAMVRSVHSDGTLRLTSVGGFMMQSMENEYCQIHTRSGKVYTGTIMSNHPSVHVYSDARDYRREEANMIVRIDEPVHSKQDTEQLGIRTGDYVSFDARPVRLPNGYLKSRHLDDKASVSALFGMLESMKRTEWQPLHDTVIFITNYEEIGHGASYIPQEITEMIAIDMGCIGDDLACKETDVSICAKDSSGPYDYMMTGRLIALAEREGIDYAVDVYPHYGSDASAALRGGNNIRAALIGPGVHASHAMERTHLKAVLNTARLAAAYITEA</sequence>
<evidence type="ECO:0000256" key="2">
    <source>
        <dbReference type="ARBA" id="ARBA00022438"/>
    </source>
</evidence>
<dbReference type="PANTHER" id="PTHR32481">
    <property type="entry name" value="AMINOPEPTIDASE"/>
    <property type="match status" value="1"/>
</dbReference>
<dbReference type="OrthoDB" id="361940at2"/>
<dbReference type="Gene3D" id="2.40.30.40">
    <property type="entry name" value="Peptidase M42, domain 2"/>
    <property type="match status" value="1"/>
</dbReference>
<dbReference type="InterPro" id="IPR023367">
    <property type="entry name" value="Peptidase_M42_dom2"/>
</dbReference>
<dbReference type="RefSeq" id="WP_119796141.1">
    <property type="nucleotide sequence ID" value="NZ_QYZD01000037.1"/>
</dbReference>
<feature type="binding site" evidence="8">
    <location>
        <position position="236"/>
    </location>
    <ligand>
        <name>Zn(2+)</name>
        <dbReference type="ChEBI" id="CHEBI:29105"/>
        <label>2</label>
    </ligand>
</feature>
<dbReference type="Proteomes" id="UP000266177">
    <property type="component" value="Unassembled WGS sequence"/>
</dbReference>
<evidence type="ECO:0000256" key="3">
    <source>
        <dbReference type="ARBA" id="ARBA00022670"/>
    </source>
</evidence>
<name>A0A3A3GBN2_PANTH</name>
<proteinExistence type="inferred from homology"/>
<comment type="cofactor">
    <cofactor evidence="8">
        <name>a divalent metal cation</name>
        <dbReference type="ChEBI" id="CHEBI:60240"/>
    </cofactor>
    <text evidence="8">Binds 2 divalent metal cations per subunit.</text>
</comment>
<dbReference type="Pfam" id="PF05343">
    <property type="entry name" value="Peptidase_M42"/>
    <property type="match status" value="1"/>
</dbReference>
<dbReference type="AlphaFoldDB" id="A0A3A3GBN2"/>
<dbReference type="InterPro" id="IPR051464">
    <property type="entry name" value="Peptidase_M42_aminopept"/>
</dbReference>
<comment type="similarity">
    <text evidence="1 6">Belongs to the peptidase M42 family.</text>
</comment>
<feature type="active site" description="Proton acceptor" evidence="7">
    <location>
        <position position="235"/>
    </location>
</feature>
<feature type="binding site" evidence="8">
    <location>
        <position position="255"/>
    </location>
    <ligand>
        <name>Zn(2+)</name>
        <dbReference type="ChEBI" id="CHEBI:29105"/>
        <label>1</label>
    </ligand>
</feature>
<keyword evidence="3" id="KW-0645">Protease</keyword>
<evidence type="ECO:0000256" key="8">
    <source>
        <dbReference type="PIRSR" id="PIRSR001123-2"/>
    </source>
</evidence>
<dbReference type="PANTHER" id="PTHR32481:SF7">
    <property type="entry name" value="AMINOPEPTIDASE YHFE-RELATED"/>
    <property type="match status" value="1"/>
</dbReference>
<accession>A0A3A3GBN2</accession>
<dbReference type="CDD" id="cd05657">
    <property type="entry name" value="M42_glucanase_like"/>
    <property type="match status" value="1"/>
</dbReference>
<feature type="binding site" evidence="8">
    <location>
        <position position="201"/>
    </location>
    <ligand>
        <name>Zn(2+)</name>
        <dbReference type="ChEBI" id="CHEBI:29105"/>
        <label>2</label>
    </ligand>
</feature>
<dbReference type="EMBL" id="QYZD01000037">
    <property type="protein sequence ID" value="RJG20361.1"/>
    <property type="molecule type" value="Genomic_DNA"/>
</dbReference>
<feature type="binding site" evidence="8">
    <location>
        <position position="201"/>
    </location>
    <ligand>
        <name>Zn(2+)</name>
        <dbReference type="ChEBI" id="CHEBI:29105"/>
        <label>1</label>
    </ligand>
</feature>
<evidence type="ECO:0000256" key="4">
    <source>
        <dbReference type="ARBA" id="ARBA00022723"/>
    </source>
</evidence>
<evidence type="ECO:0000313" key="9">
    <source>
        <dbReference type="EMBL" id="RJG20361.1"/>
    </source>
</evidence>
<feature type="binding site" evidence="8">
    <location>
        <position position="335"/>
    </location>
    <ligand>
        <name>Zn(2+)</name>
        <dbReference type="ChEBI" id="CHEBI:29105"/>
        <label>2</label>
    </ligand>
</feature>
<dbReference type="InterPro" id="IPR008007">
    <property type="entry name" value="Peptidase_M42"/>
</dbReference>
<reference evidence="9 10" key="1">
    <citation type="submission" date="2018-09" db="EMBL/GenBank/DDBJ databases">
        <title>Paenibacillus SK2017-BO5.</title>
        <authorList>
            <person name="Piskunova J.V."/>
            <person name="Dubiley S.A."/>
            <person name="Severinov K.V."/>
        </authorList>
    </citation>
    <scope>NUCLEOTIDE SEQUENCE [LARGE SCALE GENOMIC DNA]</scope>
    <source>
        <strain evidence="9 10">BO5</strain>
    </source>
</reference>
<dbReference type="GO" id="GO:0006508">
    <property type="term" value="P:proteolysis"/>
    <property type="evidence" value="ECO:0007669"/>
    <property type="project" value="UniProtKB-KW"/>
</dbReference>